<organism evidence="2">
    <name type="scientific">marine metagenome</name>
    <dbReference type="NCBI Taxonomy" id="408172"/>
    <lineage>
        <taxon>unclassified sequences</taxon>
        <taxon>metagenomes</taxon>
        <taxon>ecological metagenomes</taxon>
    </lineage>
</organism>
<accession>A0A382SNA8</accession>
<gene>
    <name evidence="2" type="ORF">METZ01_LOCUS363512</name>
</gene>
<evidence type="ECO:0000313" key="2">
    <source>
        <dbReference type="EMBL" id="SVD10658.1"/>
    </source>
</evidence>
<dbReference type="InterPro" id="IPR029044">
    <property type="entry name" value="Nucleotide-diphossugar_trans"/>
</dbReference>
<dbReference type="Pfam" id="PF00535">
    <property type="entry name" value="Glycos_transf_2"/>
    <property type="match status" value="1"/>
</dbReference>
<name>A0A382SNA8_9ZZZZ</name>
<feature type="domain" description="Glycosyltransferase 2-like" evidence="1">
    <location>
        <begin position="5"/>
        <end position="89"/>
    </location>
</feature>
<dbReference type="InterPro" id="IPR001173">
    <property type="entry name" value="Glyco_trans_2-like"/>
</dbReference>
<sequence length="89" mass="9982">MTYTLITPIYNEERTLPALLKKLDRLDDKIEIIIIDDGSDDNTYNILTENECFIILRNETNIGKGASILKGVNSATNQNVILIDGDLEV</sequence>
<dbReference type="AlphaFoldDB" id="A0A382SNA8"/>
<dbReference type="InterPro" id="IPR050256">
    <property type="entry name" value="Glycosyltransferase_2"/>
</dbReference>
<protein>
    <recommendedName>
        <fullName evidence="1">Glycosyltransferase 2-like domain-containing protein</fullName>
    </recommendedName>
</protein>
<dbReference type="Gene3D" id="3.90.550.10">
    <property type="entry name" value="Spore Coat Polysaccharide Biosynthesis Protein SpsA, Chain A"/>
    <property type="match status" value="1"/>
</dbReference>
<evidence type="ECO:0000259" key="1">
    <source>
        <dbReference type="Pfam" id="PF00535"/>
    </source>
</evidence>
<dbReference type="SUPFAM" id="SSF53448">
    <property type="entry name" value="Nucleotide-diphospho-sugar transferases"/>
    <property type="match status" value="1"/>
</dbReference>
<dbReference type="PANTHER" id="PTHR48090">
    <property type="entry name" value="UNDECAPRENYL-PHOSPHATE 4-DEOXY-4-FORMAMIDO-L-ARABINOSE TRANSFERASE-RELATED"/>
    <property type="match status" value="1"/>
</dbReference>
<feature type="non-terminal residue" evidence="2">
    <location>
        <position position="89"/>
    </location>
</feature>
<dbReference type="EMBL" id="UINC01129924">
    <property type="protein sequence ID" value="SVD10658.1"/>
    <property type="molecule type" value="Genomic_DNA"/>
</dbReference>
<proteinExistence type="predicted"/>
<reference evidence="2" key="1">
    <citation type="submission" date="2018-05" db="EMBL/GenBank/DDBJ databases">
        <authorList>
            <person name="Lanie J.A."/>
            <person name="Ng W.-L."/>
            <person name="Kazmierczak K.M."/>
            <person name="Andrzejewski T.M."/>
            <person name="Davidsen T.M."/>
            <person name="Wayne K.J."/>
            <person name="Tettelin H."/>
            <person name="Glass J.I."/>
            <person name="Rusch D."/>
            <person name="Podicherti R."/>
            <person name="Tsui H.-C.T."/>
            <person name="Winkler M.E."/>
        </authorList>
    </citation>
    <scope>NUCLEOTIDE SEQUENCE</scope>
</reference>